<dbReference type="EMBL" id="VDMN01000002">
    <property type="protein sequence ID" value="TNM64055.1"/>
    <property type="molecule type" value="Genomic_DNA"/>
</dbReference>
<accession>A0A5C4XKG5</accession>
<organism evidence="1 2">
    <name type="scientific">Aliirhizobium smilacinae</name>
    <dbReference type="NCBI Taxonomy" id="1395944"/>
    <lineage>
        <taxon>Bacteria</taxon>
        <taxon>Pseudomonadati</taxon>
        <taxon>Pseudomonadota</taxon>
        <taxon>Alphaproteobacteria</taxon>
        <taxon>Hyphomicrobiales</taxon>
        <taxon>Rhizobiaceae</taxon>
        <taxon>Aliirhizobium</taxon>
    </lineage>
</organism>
<sequence length="127" mass="13888">MIRVMFPHKRFGDGPYQRTADAVLAAAGKTPADRVAFSAALHDLQASGFTELDDKAALAKLKSIEDTAFFKLVKGTTVTTLYDDPEVWGLLGYEGPSFDKGGYVKRGFNDLTWLPEPRIEEYAGAGQ</sequence>
<reference evidence="1 2" key="1">
    <citation type="submission" date="2019-06" db="EMBL/GenBank/DDBJ databases">
        <title>The draft genome of Rhizobium smilacinae PTYR-5.</title>
        <authorList>
            <person name="Liu L."/>
            <person name="Li L."/>
            <person name="Zhang X."/>
        </authorList>
    </citation>
    <scope>NUCLEOTIDE SEQUENCE [LARGE SCALE GENOMIC DNA]</scope>
    <source>
        <strain evidence="1 2">PTYR-5</strain>
    </source>
</reference>
<evidence type="ECO:0000313" key="2">
    <source>
        <dbReference type="Proteomes" id="UP000311605"/>
    </source>
</evidence>
<dbReference type="OrthoDB" id="4929908at2"/>
<dbReference type="AlphaFoldDB" id="A0A5C4XKG5"/>
<name>A0A5C4XKG5_9HYPH</name>
<gene>
    <name evidence="1" type="ORF">FHP24_12565</name>
</gene>
<protein>
    <recommendedName>
        <fullName evidence="3">Gluconate 2-dehydrogenase subunit 3 family protein</fullName>
    </recommendedName>
</protein>
<comment type="caution">
    <text evidence="1">The sequence shown here is derived from an EMBL/GenBank/DDBJ whole genome shotgun (WGS) entry which is preliminary data.</text>
</comment>
<proteinExistence type="predicted"/>
<evidence type="ECO:0000313" key="1">
    <source>
        <dbReference type="EMBL" id="TNM64055.1"/>
    </source>
</evidence>
<dbReference type="Proteomes" id="UP000311605">
    <property type="component" value="Unassembled WGS sequence"/>
</dbReference>
<evidence type="ECO:0008006" key="3">
    <source>
        <dbReference type="Google" id="ProtNLM"/>
    </source>
</evidence>
<keyword evidence="2" id="KW-1185">Reference proteome</keyword>